<dbReference type="AlphaFoldDB" id="A0A9W4KYP8"/>
<dbReference type="Proteomes" id="UP000789326">
    <property type="component" value="Unassembled WGS sequence"/>
</dbReference>
<accession>A0A9W4KYP8</accession>
<sequence length="119" mass="14223">MNEYSFLRKWKKKWGCTPTVQKYGQNLERNGYEFLRWWLPIFIQTDIESHIALRDTDKYLECTDKDLLYLQKDKLEGTTEREIAIPDIYDNLTHNSKQINEILIVLTNELAATLEMNVH</sequence>
<reference evidence="1" key="1">
    <citation type="submission" date="2021-11" db="EMBL/GenBank/DDBJ databases">
        <authorList>
            <person name="Bulgarelli D."/>
        </authorList>
    </citation>
    <scope>NUCLEOTIDE SEQUENCE</scope>
    <source>
        <strain evidence="1">Bi133</strain>
    </source>
</reference>
<evidence type="ECO:0000313" key="1">
    <source>
        <dbReference type="EMBL" id="CAH0208085.1"/>
    </source>
</evidence>
<protein>
    <submittedName>
        <fullName evidence="1">Uncharacterized protein</fullName>
    </submittedName>
</protein>
<evidence type="ECO:0000313" key="2">
    <source>
        <dbReference type="Proteomes" id="UP000789326"/>
    </source>
</evidence>
<gene>
    <name evidence="1" type="ORF">SRABI133_02090</name>
</gene>
<proteinExistence type="predicted"/>
<comment type="caution">
    <text evidence="1">The sequence shown here is derived from an EMBL/GenBank/DDBJ whole genome shotgun (WGS) entry which is preliminary data.</text>
</comment>
<name>A0A9W4KYP8_9BACI</name>
<dbReference type="EMBL" id="CAKKMG010000022">
    <property type="protein sequence ID" value="CAH0208085.1"/>
    <property type="molecule type" value="Genomic_DNA"/>
</dbReference>
<organism evidence="1 2">
    <name type="scientific">Peribacillus simplex</name>
    <dbReference type="NCBI Taxonomy" id="1478"/>
    <lineage>
        <taxon>Bacteria</taxon>
        <taxon>Bacillati</taxon>
        <taxon>Bacillota</taxon>
        <taxon>Bacilli</taxon>
        <taxon>Bacillales</taxon>
        <taxon>Bacillaceae</taxon>
        <taxon>Peribacillus</taxon>
    </lineage>
</organism>